<dbReference type="InterPro" id="IPR050955">
    <property type="entry name" value="Plant_Biomass_Hydrol_Est"/>
</dbReference>
<sequence length="293" mass="31411">MRLSTFVTAGLLAPAALAAQLQQVQDYANTAQSQAQMWVYVPDNVVENPPIVVVIHSCQSNAQGYFQNSLIPWHGGSDAGGYITVWPSSPNQGTCWDVSSTQTLTRDGGGDSTAIANMIKYALDTYGGDPERVYVTGGSSGAMMSNVLAATYPDLISAVSLYSGVPAGCFVSSSGGVDQWNNQCSGGQMIKSADEWAQIAEDMYPGYDGPRPRMQIWHGSVDTTLAPQNYEETIKQWTGVFGVSQEPTSEQQNTPQQGYTTSDYGENVQGIWAQGVGHSVPAHLEESEAWFGL</sequence>
<keyword evidence="5 9" id="KW-0378">Hydrolase</keyword>
<keyword evidence="2 9" id="KW-0719">Serine esterase</keyword>
<evidence type="ECO:0000256" key="5">
    <source>
        <dbReference type="ARBA" id="ARBA00022801"/>
    </source>
</evidence>
<keyword evidence="7 9" id="KW-0119">Carbohydrate metabolism</keyword>
<dbReference type="GO" id="GO:0005576">
    <property type="term" value="C:extracellular region"/>
    <property type="evidence" value="ECO:0007669"/>
    <property type="project" value="UniProtKB-SubCell"/>
</dbReference>
<dbReference type="PANTHER" id="PTHR43037:SF3">
    <property type="entry name" value="FERULOYL ESTERASE B"/>
    <property type="match status" value="1"/>
</dbReference>
<evidence type="ECO:0000313" key="10">
    <source>
        <dbReference type="EMBL" id="KAF2453968.1"/>
    </source>
</evidence>
<proteinExistence type="inferred from homology"/>
<keyword evidence="4 9" id="KW-0732">Signal</keyword>
<dbReference type="AlphaFoldDB" id="A0A6A6NQX6"/>
<evidence type="ECO:0000256" key="1">
    <source>
        <dbReference type="ARBA" id="ARBA00004613"/>
    </source>
</evidence>
<evidence type="ECO:0000256" key="6">
    <source>
        <dbReference type="ARBA" id="ARBA00023180"/>
    </source>
</evidence>
<evidence type="ECO:0000256" key="4">
    <source>
        <dbReference type="ARBA" id="ARBA00022729"/>
    </source>
</evidence>
<feature type="signal peptide" evidence="9">
    <location>
        <begin position="1"/>
        <end position="18"/>
    </location>
</feature>
<dbReference type="PANTHER" id="PTHR43037">
    <property type="entry name" value="UNNAMED PRODUCT-RELATED"/>
    <property type="match status" value="1"/>
</dbReference>
<organism evidence="10 11">
    <name type="scientific">Lineolata rhizophorae</name>
    <dbReference type="NCBI Taxonomy" id="578093"/>
    <lineage>
        <taxon>Eukaryota</taxon>
        <taxon>Fungi</taxon>
        <taxon>Dikarya</taxon>
        <taxon>Ascomycota</taxon>
        <taxon>Pezizomycotina</taxon>
        <taxon>Dothideomycetes</taxon>
        <taxon>Dothideomycetes incertae sedis</taxon>
        <taxon>Lineolatales</taxon>
        <taxon>Lineolataceae</taxon>
        <taxon>Lineolata</taxon>
    </lineage>
</organism>
<keyword evidence="6" id="KW-0325">Glycoprotein</keyword>
<dbReference type="Pfam" id="PF10503">
    <property type="entry name" value="Esterase_PHB"/>
    <property type="match status" value="1"/>
</dbReference>
<keyword evidence="3 9" id="KW-0964">Secreted</keyword>
<reference evidence="10" key="1">
    <citation type="journal article" date="2020" name="Stud. Mycol.">
        <title>101 Dothideomycetes genomes: a test case for predicting lifestyles and emergence of pathogens.</title>
        <authorList>
            <person name="Haridas S."/>
            <person name="Albert R."/>
            <person name="Binder M."/>
            <person name="Bloem J."/>
            <person name="Labutti K."/>
            <person name="Salamov A."/>
            <person name="Andreopoulos B."/>
            <person name="Baker S."/>
            <person name="Barry K."/>
            <person name="Bills G."/>
            <person name="Bluhm B."/>
            <person name="Cannon C."/>
            <person name="Castanera R."/>
            <person name="Culley D."/>
            <person name="Daum C."/>
            <person name="Ezra D."/>
            <person name="Gonzalez J."/>
            <person name="Henrissat B."/>
            <person name="Kuo A."/>
            <person name="Liang C."/>
            <person name="Lipzen A."/>
            <person name="Lutzoni F."/>
            <person name="Magnuson J."/>
            <person name="Mondo S."/>
            <person name="Nolan M."/>
            <person name="Ohm R."/>
            <person name="Pangilinan J."/>
            <person name="Park H.-J."/>
            <person name="Ramirez L."/>
            <person name="Alfaro M."/>
            <person name="Sun H."/>
            <person name="Tritt A."/>
            <person name="Yoshinaga Y."/>
            <person name="Zwiers L.-H."/>
            <person name="Turgeon B."/>
            <person name="Goodwin S."/>
            <person name="Spatafora J."/>
            <person name="Crous P."/>
            <person name="Grigoriev I."/>
        </authorList>
    </citation>
    <scope>NUCLEOTIDE SEQUENCE</scope>
    <source>
        <strain evidence="10">ATCC 16933</strain>
    </source>
</reference>
<keyword evidence="11" id="KW-1185">Reference proteome</keyword>
<dbReference type="SUPFAM" id="SSF53474">
    <property type="entry name" value="alpha/beta-Hydrolases"/>
    <property type="match status" value="1"/>
</dbReference>
<dbReference type="EMBL" id="MU001694">
    <property type="protein sequence ID" value="KAF2453968.1"/>
    <property type="molecule type" value="Genomic_DNA"/>
</dbReference>
<evidence type="ECO:0000256" key="7">
    <source>
        <dbReference type="ARBA" id="ARBA00023277"/>
    </source>
</evidence>
<dbReference type="GO" id="GO:0052689">
    <property type="term" value="F:carboxylic ester hydrolase activity"/>
    <property type="evidence" value="ECO:0007669"/>
    <property type="project" value="UniProtKB-KW"/>
</dbReference>
<dbReference type="GO" id="GO:0045493">
    <property type="term" value="P:xylan catabolic process"/>
    <property type="evidence" value="ECO:0007669"/>
    <property type="project" value="UniProtKB-UniRule"/>
</dbReference>
<name>A0A6A6NQX6_9PEZI</name>
<evidence type="ECO:0000256" key="8">
    <source>
        <dbReference type="ARBA" id="ARBA00023326"/>
    </source>
</evidence>
<evidence type="ECO:0000313" key="11">
    <source>
        <dbReference type="Proteomes" id="UP000799766"/>
    </source>
</evidence>
<dbReference type="NCBIfam" id="TIGR01840">
    <property type="entry name" value="esterase_phb"/>
    <property type="match status" value="1"/>
</dbReference>
<keyword evidence="8 9" id="KW-0624">Polysaccharide degradation</keyword>
<accession>A0A6A6NQX6</accession>
<comment type="subcellular location">
    <subcellularLocation>
        <location evidence="1 9">Secreted</location>
    </subcellularLocation>
</comment>
<evidence type="ECO:0000256" key="2">
    <source>
        <dbReference type="ARBA" id="ARBA00022487"/>
    </source>
</evidence>
<dbReference type="InterPro" id="IPR029058">
    <property type="entry name" value="AB_hydrolase_fold"/>
</dbReference>
<comment type="similarity">
    <text evidence="9">Belongs to the carbohydrate esterase 1 (CE1) family.</text>
</comment>
<dbReference type="Gene3D" id="3.40.50.1820">
    <property type="entry name" value="alpha/beta hydrolase"/>
    <property type="match status" value="1"/>
</dbReference>
<gene>
    <name evidence="10" type="ORF">BDY21DRAFT_292196</name>
</gene>
<feature type="chain" id="PRO_5029036172" description="Carboxylic ester hydrolase" evidence="9">
    <location>
        <begin position="19"/>
        <end position="293"/>
    </location>
</feature>
<comment type="function">
    <text evidence="9">Esterase involved in the hydrolysis of xylan, a major structural heterogeneous polysaccharide found in plant biomass representing the second most abundant polysaccharide in the biosphere, after cellulose.</text>
</comment>
<protein>
    <recommendedName>
        <fullName evidence="9">Carboxylic ester hydrolase</fullName>
        <ecNumber evidence="9">3.1.1.-</ecNumber>
    </recommendedName>
</protein>
<evidence type="ECO:0000256" key="3">
    <source>
        <dbReference type="ARBA" id="ARBA00022525"/>
    </source>
</evidence>
<dbReference type="OrthoDB" id="2425929at2759"/>
<dbReference type="InterPro" id="IPR010126">
    <property type="entry name" value="Esterase_phb"/>
</dbReference>
<evidence type="ECO:0000256" key="9">
    <source>
        <dbReference type="RuleBase" id="RU367147"/>
    </source>
</evidence>
<dbReference type="Proteomes" id="UP000799766">
    <property type="component" value="Unassembled WGS sequence"/>
</dbReference>
<dbReference type="EC" id="3.1.1.-" evidence="9"/>